<dbReference type="GO" id="GO:0005783">
    <property type="term" value="C:endoplasmic reticulum"/>
    <property type="evidence" value="ECO:0007669"/>
    <property type="project" value="UniProtKB-SubCell"/>
</dbReference>
<name>A0AAD9UJW8_RIDPI</name>
<keyword evidence="13" id="KW-1185">Reference proteome</keyword>
<dbReference type="InterPro" id="IPR016721">
    <property type="entry name" value="Bet3"/>
</dbReference>
<evidence type="ECO:0000256" key="2">
    <source>
        <dbReference type="ARBA" id="ARBA00004222"/>
    </source>
</evidence>
<dbReference type="CDD" id="cd14942">
    <property type="entry name" value="TRAPPC3_bet3"/>
    <property type="match status" value="1"/>
</dbReference>
<dbReference type="Gene3D" id="3.30.1380.20">
    <property type="entry name" value="Trafficking protein particle complex subunit 3"/>
    <property type="match status" value="1"/>
</dbReference>
<proteinExistence type="inferred from homology"/>
<comment type="function">
    <text evidence="1 11">May play a role in vesicular transport from endoplasmic reticulum to Golgi.</text>
</comment>
<dbReference type="InterPro" id="IPR024096">
    <property type="entry name" value="NO_sig/Golgi_transp_ligand-bd"/>
</dbReference>
<protein>
    <recommendedName>
        <fullName evidence="11">Trafficking protein particle complex subunit</fullName>
    </recommendedName>
</protein>
<gene>
    <name evidence="12" type="ORF">NP493_39g00021</name>
</gene>
<evidence type="ECO:0000256" key="11">
    <source>
        <dbReference type="PIRNR" id="PIRNR018293"/>
    </source>
</evidence>
<dbReference type="GO" id="GO:0030008">
    <property type="term" value="C:TRAPP complex"/>
    <property type="evidence" value="ECO:0007669"/>
    <property type="project" value="InterPro"/>
</dbReference>
<evidence type="ECO:0000256" key="8">
    <source>
        <dbReference type="ARBA" id="ARBA00023034"/>
    </source>
</evidence>
<comment type="subunit">
    <text evidence="11">Homodimer.</text>
</comment>
<accession>A0AAD9UJW8</accession>
<evidence type="ECO:0000256" key="6">
    <source>
        <dbReference type="ARBA" id="ARBA00022824"/>
    </source>
</evidence>
<dbReference type="FunFam" id="3.30.1380.20:FF:000003">
    <property type="entry name" value="Trafficking protein particle complex subunit"/>
    <property type="match status" value="1"/>
</dbReference>
<evidence type="ECO:0000256" key="10">
    <source>
        <dbReference type="ARBA" id="ARBA00023288"/>
    </source>
</evidence>
<keyword evidence="6" id="KW-0256">Endoplasmic reticulum</keyword>
<dbReference type="GO" id="GO:0005794">
    <property type="term" value="C:Golgi apparatus"/>
    <property type="evidence" value="ECO:0007669"/>
    <property type="project" value="UniProtKB-SubCell"/>
</dbReference>
<evidence type="ECO:0000313" key="12">
    <source>
        <dbReference type="EMBL" id="KAK2192071.1"/>
    </source>
</evidence>
<keyword evidence="9" id="KW-0564">Palmitate</keyword>
<evidence type="ECO:0000256" key="1">
    <source>
        <dbReference type="ARBA" id="ARBA00002910"/>
    </source>
</evidence>
<evidence type="ECO:0000256" key="9">
    <source>
        <dbReference type="ARBA" id="ARBA00023139"/>
    </source>
</evidence>
<evidence type="ECO:0000256" key="3">
    <source>
        <dbReference type="ARBA" id="ARBA00004240"/>
    </source>
</evidence>
<dbReference type="Pfam" id="PF04051">
    <property type="entry name" value="TRAPP"/>
    <property type="match status" value="1"/>
</dbReference>
<keyword evidence="8 11" id="KW-0333">Golgi apparatus</keyword>
<evidence type="ECO:0000256" key="4">
    <source>
        <dbReference type="ARBA" id="ARBA00006218"/>
    </source>
</evidence>
<evidence type="ECO:0000256" key="7">
    <source>
        <dbReference type="ARBA" id="ARBA00022892"/>
    </source>
</evidence>
<dbReference type="InterPro" id="IPR007194">
    <property type="entry name" value="TRAPP_component"/>
</dbReference>
<organism evidence="12 13">
    <name type="scientific">Ridgeia piscesae</name>
    <name type="common">Tubeworm</name>
    <dbReference type="NCBI Taxonomy" id="27915"/>
    <lineage>
        <taxon>Eukaryota</taxon>
        <taxon>Metazoa</taxon>
        <taxon>Spiralia</taxon>
        <taxon>Lophotrochozoa</taxon>
        <taxon>Annelida</taxon>
        <taxon>Polychaeta</taxon>
        <taxon>Sedentaria</taxon>
        <taxon>Canalipalpata</taxon>
        <taxon>Sabellida</taxon>
        <taxon>Siboglinidae</taxon>
        <taxon>Ridgeia</taxon>
    </lineage>
</organism>
<reference evidence="12" key="1">
    <citation type="journal article" date="2023" name="Mol. Biol. Evol.">
        <title>Third-Generation Sequencing Reveals the Adaptive Role of the Epigenome in Three Deep-Sea Polychaetes.</title>
        <authorList>
            <person name="Perez M."/>
            <person name="Aroh O."/>
            <person name="Sun Y."/>
            <person name="Lan Y."/>
            <person name="Juniper S.K."/>
            <person name="Young C.R."/>
            <person name="Angers B."/>
            <person name="Qian P.Y."/>
        </authorList>
    </citation>
    <scope>NUCLEOTIDE SEQUENCE</scope>
    <source>
        <strain evidence="12">R07B-5</strain>
    </source>
</reference>
<sequence length="180" mass="20246">MSRQSNRGADPRKVSGELFTLTYGSLVAQLVKDYENDEEVNKQLEKMGYNIGCRLIEDFLARSSVGRCYDFKETADVISKVGFKMYLGITPVVTNWSATGDEFSLLLENNPLTEFVELPEGHSNLNYSCLLCGVLKGAMEMIQMEVAVWFVQDQLKGDNVTEIRVKFVRRLEDAVPAGED</sequence>
<evidence type="ECO:0000256" key="5">
    <source>
        <dbReference type="ARBA" id="ARBA00022448"/>
    </source>
</evidence>
<keyword evidence="7 11" id="KW-0931">ER-Golgi transport</keyword>
<comment type="subcellular location">
    <subcellularLocation>
        <location evidence="3">Endoplasmic reticulum</location>
    </subcellularLocation>
    <subcellularLocation>
        <location evidence="2 11">Golgi apparatus</location>
        <location evidence="2 11">cis-Golgi network</location>
    </subcellularLocation>
</comment>
<dbReference type="AlphaFoldDB" id="A0AAD9UJW8"/>
<dbReference type="PANTHER" id="PTHR13048">
    <property type="entry name" value="TRAFFICKING PROTEIN PARTICLE COMPLEX SUBUNIT 3"/>
    <property type="match status" value="1"/>
</dbReference>
<keyword evidence="5 11" id="KW-0813">Transport</keyword>
<evidence type="ECO:0000313" key="13">
    <source>
        <dbReference type="Proteomes" id="UP001209878"/>
    </source>
</evidence>
<dbReference type="SUPFAM" id="SSF111126">
    <property type="entry name" value="Ligand-binding domain in the NO signalling and Golgi transport"/>
    <property type="match status" value="1"/>
</dbReference>
<dbReference type="Proteomes" id="UP001209878">
    <property type="component" value="Unassembled WGS sequence"/>
</dbReference>
<comment type="caution">
    <text evidence="12">The sequence shown here is derived from an EMBL/GenBank/DDBJ whole genome shotgun (WGS) entry which is preliminary data.</text>
</comment>
<comment type="similarity">
    <text evidence="4 11">Belongs to the TRAPP small subunits family. BET3 subfamily.</text>
</comment>
<dbReference type="GO" id="GO:0048193">
    <property type="term" value="P:Golgi vesicle transport"/>
    <property type="evidence" value="ECO:0007669"/>
    <property type="project" value="InterPro"/>
</dbReference>
<keyword evidence="10" id="KW-0449">Lipoprotein</keyword>
<dbReference type="EMBL" id="JAODUO010000039">
    <property type="protein sequence ID" value="KAK2192071.1"/>
    <property type="molecule type" value="Genomic_DNA"/>
</dbReference>
<dbReference type="PIRSF" id="PIRSF018293">
    <property type="entry name" value="TRAPP_I_complex_Bet3"/>
    <property type="match status" value="1"/>
</dbReference>